<evidence type="ECO:0000259" key="1">
    <source>
        <dbReference type="PROSITE" id="PS50879"/>
    </source>
</evidence>
<evidence type="ECO:0000313" key="2">
    <source>
        <dbReference type="EMBL" id="GMH73205.1"/>
    </source>
</evidence>
<proteinExistence type="predicted"/>
<dbReference type="Gene3D" id="3.30.420.10">
    <property type="entry name" value="Ribonuclease H-like superfamily/Ribonuclease H"/>
    <property type="match status" value="1"/>
</dbReference>
<dbReference type="InterPro" id="IPR036397">
    <property type="entry name" value="RNaseH_sf"/>
</dbReference>
<name>A0A9W7ECN9_9STRA</name>
<dbReference type="OrthoDB" id="1938096at2759"/>
<evidence type="ECO:0000313" key="3">
    <source>
        <dbReference type="Proteomes" id="UP001165085"/>
    </source>
</evidence>
<dbReference type="PANTHER" id="PTHR46387:SF2">
    <property type="entry name" value="RIBONUCLEASE HI"/>
    <property type="match status" value="1"/>
</dbReference>
<dbReference type="CDD" id="cd09279">
    <property type="entry name" value="RNase_HI_like"/>
    <property type="match status" value="1"/>
</dbReference>
<gene>
    <name evidence="2" type="ORF">TrST_g7034</name>
</gene>
<sequence length="245" mass="27004">MLGRAFTVTRAFTLTASCTASCCTTRLFSSKKLLPQLLPQLRPIIPVSFDDFRVLPKAQRDEVIKLWQQMGGGDERDVEKWCIDVTNGMEATAKTTKTTTETIETTETTNTQQGYILRFDGGSRGNPGPAGSGYVIYDPDGSEIHAGWKFLGERTNNFAEYSGLIEGLEKAKQLGVVGTAEGDSKLVISQMTGAWKVKHPDMAVLKQKADEVRGNWDFKWIPRADNARADEVANIAMDEETDGEC</sequence>
<dbReference type="SUPFAM" id="SSF53098">
    <property type="entry name" value="Ribonuclease H-like"/>
    <property type="match status" value="1"/>
</dbReference>
<reference evidence="3" key="1">
    <citation type="journal article" date="2023" name="Commun. Biol.">
        <title>Genome analysis of Parmales, the sister group of diatoms, reveals the evolutionary specialization of diatoms from phago-mixotrophs to photoautotrophs.</title>
        <authorList>
            <person name="Ban H."/>
            <person name="Sato S."/>
            <person name="Yoshikawa S."/>
            <person name="Yamada K."/>
            <person name="Nakamura Y."/>
            <person name="Ichinomiya M."/>
            <person name="Sato N."/>
            <person name="Blanc-Mathieu R."/>
            <person name="Endo H."/>
            <person name="Kuwata A."/>
            <person name="Ogata H."/>
        </authorList>
    </citation>
    <scope>NUCLEOTIDE SEQUENCE [LARGE SCALE GENOMIC DNA]</scope>
    <source>
        <strain evidence="3">NIES 3701</strain>
    </source>
</reference>
<comment type="caution">
    <text evidence="2">The sequence shown here is derived from an EMBL/GenBank/DDBJ whole genome shotgun (WGS) entry which is preliminary data.</text>
</comment>
<accession>A0A9W7ECN9</accession>
<dbReference type="GO" id="GO:0004523">
    <property type="term" value="F:RNA-DNA hybrid ribonuclease activity"/>
    <property type="evidence" value="ECO:0007669"/>
    <property type="project" value="InterPro"/>
</dbReference>
<dbReference type="EMBL" id="BRXY01000165">
    <property type="protein sequence ID" value="GMH73205.1"/>
    <property type="molecule type" value="Genomic_DNA"/>
</dbReference>
<dbReference type="Proteomes" id="UP001165085">
    <property type="component" value="Unassembled WGS sequence"/>
</dbReference>
<dbReference type="InterPro" id="IPR002156">
    <property type="entry name" value="RNaseH_domain"/>
</dbReference>
<dbReference type="PANTHER" id="PTHR46387">
    <property type="entry name" value="POLYNUCLEOTIDYL TRANSFERASE, RIBONUCLEASE H-LIKE SUPERFAMILY PROTEIN"/>
    <property type="match status" value="1"/>
</dbReference>
<organism evidence="2 3">
    <name type="scientific">Triparma strigata</name>
    <dbReference type="NCBI Taxonomy" id="1606541"/>
    <lineage>
        <taxon>Eukaryota</taxon>
        <taxon>Sar</taxon>
        <taxon>Stramenopiles</taxon>
        <taxon>Ochrophyta</taxon>
        <taxon>Bolidophyceae</taxon>
        <taxon>Parmales</taxon>
        <taxon>Triparmaceae</taxon>
        <taxon>Triparma</taxon>
    </lineage>
</organism>
<feature type="domain" description="RNase H type-1" evidence="1">
    <location>
        <begin position="111"/>
        <end position="238"/>
    </location>
</feature>
<dbReference type="PROSITE" id="PS50879">
    <property type="entry name" value="RNASE_H_1"/>
    <property type="match status" value="1"/>
</dbReference>
<keyword evidence="3" id="KW-1185">Reference proteome</keyword>
<dbReference type="InterPro" id="IPR012337">
    <property type="entry name" value="RNaseH-like_sf"/>
</dbReference>
<protein>
    <recommendedName>
        <fullName evidence="1">RNase H type-1 domain-containing protein</fullName>
    </recommendedName>
</protein>
<dbReference type="AlphaFoldDB" id="A0A9W7ECN9"/>
<dbReference type="GO" id="GO:0003676">
    <property type="term" value="F:nucleic acid binding"/>
    <property type="evidence" value="ECO:0007669"/>
    <property type="project" value="InterPro"/>
</dbReference>
<dbReference type="Pfam" id="PF13456">
    <property type="entry name" value="RVT_3"/>
    <property type="match status" value="1"/>
</dbReference>